<sequence length="109" mass="11629">MPAPVINTSGVDVWTDLLIACLVVFVVLAPAFIFRVPEDAEAAASPKASTPARASIYYHSRGSDSRAEAYRRRSEVQQRPSGSRAPDIASKPVTTTTSKTAAPSQKKAL</sequence>
<dbReference type="EMBL" id="JH159158">
    <property type="protein sequence ID" value="EGZ10977.1"/>
    <property type="molecule type" value="Genomic_DNA"/>
</dbReference>
<keyword evidence="2" id="KW-1133">Transmembrane helix</keyword>
<evidence type="ECO:0000256" key="2">
    <source>
        <dbReference type="SAM" id="Phobius"/>
    </source>
</evidence>
<accession>G5A229</accession>
<dbReference type="RefSeq" id="XP_009533722.1">
    <property type="nucleotide sequence ID" value="XM_009535427.1"/>
</dbReference>
<dbReference type="InParanoid" id="G5A229"/>
<dbReference type="GeneID" id="20642448"/>
<dbReference type="KEGG" id="psoj:PHYSODRAFT_304671"/>
<reference evidence="3 4" key="1">
    <citation type="journal article" date="2006" name="Science">
        <title>Phytophthora genome sequences uncover evolutionary origins and mechanisms of pathogenesis.</title>
        <authorList>
            <person name="Tyler B.M."/>
            <person name="Tripathy S."/>
            <person name="Zhang X."/>
            <person name="Dehal P."/>
            <person name="Jiang R.H."/>
            <person name="Aerts A."/>
            <person name="Arredondo F.D."/>
            <person name="Baxter L."/>
            <person name="Bensasson D."/>
            <person name="Beynon J.L."/>
            <person name="Chapman J."/>
            <person name="Damasceno C.M."/>
            <person name="Dorrance A.E."/>
            <person name="Dou D."/>
            <person name="Dickerman A.W."/>
            <person name="Dubchak I.L."/>
            <person name="Garbelotto M."/>
            <person name="Gijzen M."/>
            <person name="Gordon S.G."/>
            <person name="Govers F."/>
            <person name="Grunwald N.J."/>
            <person name="Huang W."/>
            <person name="Ivors K.L."/>
            <person name="Jones R.W."/>
            <person name="Kamoun S."/>
            <person name="Krampis K."/>
            <person name="Lamour K.H."/>
            <person name="Lee M.K."/>
            <person name="McDonald W.H."/>
            <person name="Medina M."/>
            <person name="Meijer H.J."/>
            <person name="Nordberg E.K."/>
            <person name="Maclean D.J."/>
            <person name="Ospina-Giraldo M.D."/>
            <person name="Morris P.F."/>
            <person name="Phuntumart V."/>
            <person name="Putnam N.H."/>
            <person name="Rash S."/>
            <person name="Rose J.K."/>
            <person name="Sakihama Y."/>
            <person name="Salamov A.A."/>
            <person name="Savidor A."/>
            <person name="Scheuring C.F."/>
            <person name="Smith B.M."/>
            <person name="Sobral B.W."/>
            <person name="Terry A."/>
            <person name="Torto-Alalibo T.A."/>
            <person name="Win J."/>
            <person name="Xu Z."/>
            <person name="Zhang H."/>
            <person name="Grigoriev I.V."/>
            <person name="Rokhsar D.S."/>
            <person name="Boore J.L."/>
        </authorList>
    </citation>
    <scope>NUCLEOTIDE SEQUENCE [LARGE SCALE GENOMIC DNA]</scope>
    <source>
        <strain evidence="3 4">P6497</strain>
    </source>
</reference>
<feature type="transmembrane region" description="Helical" evidence="2">
    <location>
        <begin position="17"/>
        <end position="37"/>
    </location>
</feature>
<dbReference type="Proteomes" id="UP000002640">
    <property type="component" value="Unassembled WGS sequence"/>
</dbReference>
<feature type="compositionally biased region" description="Polar residues" evidence="1">
    <location>
        <begin position="92"/>
        <end position="103"/>
    </location>
</feature>
<organism evidence="3 4">
    <name type="scientific">Phytophthora sojae (strain P6497)</name>
    <name type="common">Soybean stem and root rot agent</name>
    <name type="synonym">Phytophthora megasperma f. sp. glycines</name>
    <dbReference type="NCBI Taxonomy" id="1094619"/>
    <lineage>
        <taxon>Eukaryota</taxon>
        <taxon>Sar</taxon>
        <taxon>Stramenopiles</taxon>
        <taxon>Oomycota</taxon>
        <taxon>Peronosporomycetes</taxon>
        <taxon>Peronosporales</taxon>
        <taxon>Peronosporaceae</taxon>
        <taxon>Phytophthora</taxon>
    </lineage>
</organism>
<evidence type="ECO:0000313" key="3">
    <source>
        <dbReference type="EMBL" id="EGZ10977.1"/>
    </source>
</evidence>
<evidence type="ECO:0000256" key="1">
    <source>
        <dbReference type="SAM" id="MobiDB-lite"/>
    </source>
</evidence>
<gene>
    <name evidence="3" type="ORF">PHYSODRAFT_304671</name>
</gene>
<name>G5A229_PHYSP</name>
<keyword evidence="2" id="KW-0812">Transmembrane</keyword>
<feature type="compositionally biased region" description="Basic and acidic residues" evidence="1">
    <location>
        <begin position="62"/>
        <end position="76"/>
    </location>
</feature>
<keyword evidence="4" id="KW-1185">Reference proteome</keyword>
<feature type="region of interest" description="Disordered" evidence="1">
    <location>
        <begin position="62"/>
        <end position="109"/>
    </location>
</feature>
<protein>
    <submittedName>
        <fullName evidence="3">Uncharacterized protein</fullName>
    </submittedName>
</protein>
<dbReference type="OMA" id="ARASIYY"/>
<evidence type="ECO:0000313" key="4">
    <source>
        <dbReference type="Proteomes" id="UP000002640"/>
    </source>
</evidence>
<dbReference type="AlphaFoldDB" id="G5A229"/>
<proteinExistence type="predicted"/>
<keyword evidence="2" id="KW-0472">Membrane</keyword>